<evidence type="ECO:0000313" key="4">
    <source>
        <dbReference type="Proteomes" id="UP001642540"/>
    </source>
</evidence>
<dbReference type="InterPro" id="IPR027443">
    <property type="entry name" value="IPNS-like_sf"/>
</dbReference>
<dbReference type="PRINTS" id="PR00682">
    <property type="entry name" value="IPNSYNTHASE"/>
</dbReference>
<dbReference type="Pfam" id="PF03171">
    <property type="entry name" value="2OG-FeII_Oxy"/>
    <property type="match status" value="1"/>
</dbReference>
<keyword evidence="1" id="KW-0408">Iron</keyword>
<dbReference type="InterPro" id="IPR044861">
    <property type="entry name" value="IPNS-like_FE2OG_OXY"/>
</dbReference>
<sequence length="341" mass="38640">MEPESIPIVDLSQLKDVENVAEDPEWKSIANNVRQGLGSVGFLYLINHGIPEETVSKVFAQSHEFFSLPTSIKQKYLKNTSSESEIFNLENYFGYQPPGGEKLHPDANFELKETFDWLYGVGVYPSEELPDFESSIEQFDAQCKNLLKKLLRLLAIGLNLDDVDYFVKTCRHFEDPENYNGIYNVRLILYPPIAEGKSLPAGAVRCGEHSDYGFLTLLFQDDVGGLEVKNVDGEWVHAKPIPGSILVNTGDLTEFWTCGIFPATPHRIIIPEDVNDSKRRKARYSVAFFNGPDKDTVIHPMQMEKKPHEMKRTSKYANRSTGEPVTAYDHMMGRVAKQYGH</sequence>
<proteinExistence type="inferred from homology"/>
<keyword evidence="4" id="KW-1185">Reference proteome</keyword>
<keyword evidence="1" id="KW-0479">Metal-binding</keyword>
<reference evidence="3 4" key="1">
    <citation type="submission" date="2024-08" db="EMBL/GenBank/DDBJ databases">
        <authorList>
            <person name="Cucini C."/>
            <person name="Frati F."/>
        </authorList>
    </citation>
    <scope>NUCLEOTIDE SEQUENCE [LARGE SCALE GENOMIC DNA]</scope>
</reference>
<name>A0ABP1PYR5_9HEXA</name>
<dbReference type="EMBL" id="CAXLJM020000016">
    <property type="protein sequence ID" value="CAL8082815.1"/>
    <property type="molecule type" value="Genomic_DNA"/>
</dbReference>
<comment type="caution">
    <text evidence="3">The sequence shown here is derived from an EMBL/GenBank/DDBJ whole genome shotgun (WGS) entry which is preliminary data.</text>
</comment>
<dbReference type="PANTHER" id="PTHR47990">
    <property type="entry name" value="2-OXOGLUTARATE (2OG) AND FE(II)-DEPENDENT OXYGENASE SUPERFAMILY PROTEIN-RELATED"/>
    <property type="match status" value="1"/>
</dbReference>
<evidence type="ECO:0000256" key="1">
    <source>
        <dbReference type="RuleBase" id="RU003682"/>
    </source>
</evidence>
<dbReference type="InterPro" id="IPR005123">
    <property type="entry name" value="Oxoglu/Fe-dep_dioxygenase_dom"/>
</dbReference>
<protein>
    <recommendedName>
        <fullName evidence="2">Fe2OG dioxygenase domain-containing protein</fullName>
    </recommendedName>
</protein>
<keyword evidence="1" id="KW-0560">Oxidoreductase</keyword>
<dbReference type="SUPFAM" id="SSF51197">
    <property type="entry name" value="Clavaminate synthase-like"/>
    <property type="match status" value="1"/>
</dbReference>
<gene>
    <name evidence="3" type="ORF">ODALV1_LOCUS5321</name>
</gene>
<dbReference type="Pfam" id="PF14226">
    <property type="entry name" value="DIOX_N"/>
    <property type="match status" value="1"/>
</dbReference>
<feature type="domain" description="Fe2OG dioxygenase" evidence="2">
    <location>
        <begin position="181"/>
        <end position="292"/>
    </location>
</feature>
<dbReference type="Gene3D" id="2.60.120.330">
    <property type="entry name" value="B-lactam Antibiotic, Isopenicillin N Synthase, Chain"/>
    <property type="match status" value="1"/>
</dbReference>
<dbReference type="InterPro" id="IPR026992">
    <property type="entry name" value="DIOX_N"/>
</dbReference>
<comment type="similarity">
    <text evidence="1">Belongs to the iron/ascorbate-dependent oxidoreductase family.</text>
</comment>
<dbReference type="Proteomes" id="UP001642540">
    <property type="component" value="Unassembled WGS sequence"/>
</dbReference>
<evidence type="ECO:0000313" key="3">
    <source>
        <dbReference type="EMBL" id="CAL8082815.1"/>
    </source>
</evidence>
<accession>A0ABP1PYR5</accession>
<dbReference type="InterPro" id="IPR050231">
    <property type="entry name" value="Iron_ascorbate_oxido_reductase"/>
</dbReference>
<evidence type="ECO:0000259" key="2">
    <source>
        <dbReference type="PROSITE" id="PS51471"/>
    </source>
</evidence>
<organism evidence="3 4">
    <name type="scientific">Orchesella dallaii</name>
    <dbReference type="NCBI Taxonomy" id="48710"/>
    <lineage>
        <taxon>Eukaryota</taxon>
        <taxon>Metazoa</taxon>
        <taxon>Ecdysozoa</taxon>
        <taxon>Arthropoda</taxon>
        <taxon>Hexapoda</taxon>
        <taxon>Collembola</taxon>
        <taxon>Entomobryomorpha</taxon>
        <taxon>Entomobryoidea</taxon>
        <taxon>Orchesellidae</taxon>
        <taxon>Orchesellinae</taxon>
        <taxon>Orchesella</taxon>
    </lineage>
</organism>
<dbReference type="PROSITE" id="PS51471">
    <property type="entry name" value="FE2OG_OXY"/>
    <property type="match status" value="1"/>
</dbReference>